<dbReference type="InterPro" id="IPR036728">
    <property type="entry name" value="PBP_GOBP_sf"/>
</dbReference>
<evidence type="ECO:0000313" key="2">
    <source>
        <dbReference type="EMBL" id="CAB3386907.1"/>
    </source>
</evidence>
<dbReference type="SUPFAM" id="SSF56436">
    <property type="entry name" value="C-type lectin-like"/>
    <property type="match status" value="3"/>
</dbReference>
<dbReference type="Gene3D" id="1.10.238.20">
    <property type="entry name" value="Pheromone/general odorant binding protein domain"/>
    <property type="match status" value="1"/>
</dbReference>
<dbReference type="Pfam" id="PF01395">
    <property type="entry name" value="PBP_GOBP"/>
    <property type="match status" value="1"/>
</dbReference>
<dbReference type="OrthoDB" id="538816at2759"/>
<proteinExistence type="predicted"/>
<dbReference type="Proteomes" id="UP000494165">
    <property type="component" value="Unassembled WGS sequence"/>
</dbReference>
<accession>A0A8S1E0F4</accession>
<dbReference type="InterPro" id="IPR006170">
    <property type="entry name" value="PBP/GOBP"/>
</dbReference>
<dbReference type="EMBL" id="CADEPI010000518">
    <property type="protein sequence ID" value="CAB3386907.1"/>
    <property type="molecule type" value="Genomic_DNA"/>
</dbReference>
<dbReference type="Pfam" id="PF00059">
    <property type="entry name" value="Lectin_C"/>
    <property type="match status" value="2"/>
</dbReference>
<feature type="domain" description="C-type lectin" evidence="1">
    <location>
        <begin position="601"/>
        <end position="721"/>
    </location>
</feature>
<gene>
    <name evidence="2" type="ORF">CLODIP_2_CD02927</name>
</gene>
<dbReference type="PANTHER" id="PTHR22802:SF458">
    <property type="entry name" value="C-TYPE LECTIN DOMAIN-CONTAINING PROTEIN"/>
    <property type="match status" value="1"/>
</dbReference>
<organism evidence="2 3">
    <name type="scientific">Cloeon dipterum</name>
    <dbReference type="NCBI Taxonomy" id="197152"/>
    <lineage>
        <taxon>Eukaryota</taxon>
        <taxon>Metazoa</taxon>
        <taxon>Ecdysozoa</taxon>
        <taxon>Arthropoda</taxon>
        <taxon>Hexapoda</taxon>
        <taxon>Insecta</taxon>
        <taxon>Pterygota</taxon>
        <taxon>Palaeoptera</taxon>
        <taxon>Ephemeroptera</taxon>
        <taxon>Pisciforma</taxon>
        <taxon>Baetidae</taxon>
        <taxon>Cloeon</taxon>
    </lineage>
</organism>
<dbReference type="SMART" id="SM00708">
    <property type="entry name" value="PhBP"/>
    <property type="match status" value="1"/>
</dbReference>
<feature type="domain" description="C-type lectin" evidence="1">
    <location>
        <begin position="269"/>
        <end position="391"/>
    </location>
</feature>
<dbReference type="PROSITE" id="PS50041">
    <property type="entry name" value="C_TYPE_LECTIN_2"/>
    <property type="match status" value="3"/>
</dbReference>
<dbReference type="SMART" id="SM00034">
    <property type="entry name" value="CLECT"/>
    <property type="match status" value="3"/>
</dbReference>
<dbReference type="PANTHER" id="PTHR22802">
    <property type="entry name" value="C-TYPE LECTIN SUPERFAMILY MEMBER"/>
    <property type="match status" value="1"/>
</dbReference>
<dbReference type="InterPro" id="IPR051004">
    <property type="entry name" value="DC-SIGN_domain-containing"/>
</dbReference>
<evidence type="ECO:0000259" key="1">
    <source>
        <dbReference type="PROSITE" id="PS50041"/>
    </source>
</evidence>
<dbReference type="InterPro" id="IPR001304">
    <property type="entry name" value="C-type_lectin-like"/>
</dbReference>
<dbReference type="GO" id="GO:0005549">
    <property type="term" value="F:odorant binding"/>
    <property type="evidence" value="ECO:0007669"/>
    <property type="project" value="InterPro"/>
</dbReference>
<sequence length="1043" mass="114915">MNFLFMSIVLFSTLLIIFGDAILLKKHNLRRVKGIAGARPKTSRRMAIIKCCGIKRCLPKSGAKRPQTTMREISKLASSLPASLNRTFASTGSSSDVNVAPTFTEPNVDMTDQRLDSSSITIGDTSEGTEPIDIIEITTTQRNIVSANKNSPTPAVASTFRPVFESNSSALTTGISVTTTSSSSAVTTTTEVTTKSSPLTTGLAKTMTQTTFTTIKAVTTTSTTTTTIAPKSCSMMCKDFDKFLLGKPTSKPSSAEGSVLTATLCKKKYFISSVNVARNEAGLRCKAMDMSLLAVTSVEELNCLASLKTVVGSFWTGGSNVDEKCESGKKYGWCSTGHNMSSALVSLTNFWMPSDVPPSSLENCLAVLISSPEKKGMVHKNCDDLLPYICQFAVNCPKTCTKNTSLFDTTGNLMNKTSYGIWIDIGKYTYLLGNKPMNWEASWRQCCALGMQTLKINDAVEQAGLTNMTVVLKDDWKANFNYWTSGTWKGAPVGEWSWCDSNGPTILDQGLTWESGQPDNKNGNESCIHFRFVLNSTGTILTDRNCASKYIYACKMPILTTRKPCVASCPNKPCQRNLTLFGPENVLLDYPIYGEWYSGCGRNFLFYNITKMDWGSALDLCCSLGLTLTSLESADKTKCFSKIVTRYAPLTVGDFWLSGTDLGCDSNFRWCSLGRDFVDPELRWKQGHPKAGLDCVYVEARNGSMMLASANCDEQKLFVCEVRKKGTSQVALQNECLEIWQITSAELDLLSNAAAFLTANISLELKCFLKCIGVKVGMFDVGGLNAIAMLRQAELASMEEPEKLEQGFVAFDECSGKNADDECVTAYDTYKCGLEKTPDLVSNMVSNNLGSGPVMDPPTPCIPKRRTCWLSNSFPCVSNQSAINLFTSQTNYNDDMGSKTTFLGKTYYFGAYDGRDHSPVLAFKRCCELGMRLYEPQTLAEFFYARDNITGFAETVILLGETEFINKTHEVWCRSRTLLTDDMLNPNPPLRYPCDESIASVVGVSATIYMYSRPDLDIHDYYINPHKYSEKNILYQSFICEPM</sequence>
<name>A0A8S1E0F4_9INSE</name>
<dbReference type="CDD" id="cd23992">
    <property type="entry name" value="PBP_GOBP"/>
    <property type="match status" value="1"/>
</dbReference>
<dbReference type="CDD" id="cd00037">
    <property type="entry name" value="CLECT"/>
    <property type="match status" value="3"/>
</dbReference>
<comment type="caution">
    <text evidence="2">The sequence shown here is derived from an EMBL/GenBank/DDBJ whole genome shotgun (WGS) entry which is preliminary data.</text>
</comment>
<dbReference type="Gene3D" id="3.10.100.10">
    <property type="entry name" value="Mannose-Binding Protein A, subunit A"/>
    <property type="match status" value="3"/>
</dbReference>
<keyword evidence="3" id="KW-1185">Reference proteome</keyword>
<dbReference type="InterPro" id="IPR016186">
    <property type="entry name" value="C-type_lectin-like/link_sf"/>
</dbReference>
<feature type="domain" description="C-type lectin" evidence="1">
    <location>
        <begin position="425"/>
        <end position="555"/>
    </location>
</feature>
<protein>
    <recommendedName>
        <fullName evidence="1">C-type lectin domain-containing protein</fullName>
    </recommendedName>
</protein>
<dbReference type="InterPro" id="IPR016187">
    <property type="entry name" value="CTDL_fold"/>
</dbReference>
<reference evidence="2 3" key="1">
    <citation type="submission" date="2020-04" db="EMBL/GenBank/DDBJ databases">
        <authorList>
            <person name="Alioto T."/>
            <person name="Alioto T."/>
            <person name="Gomez Garrido J."/>
        </authorList>
    </citation>
    <scope>NUCLEOTIDE SEQUENCE [LARGE SCALE GENOMIC DNA]</scope>
</reference>
<dbReference type="SUPFAM" id="SSF47565">
    <property type="entry name" value="Insect pheromone/odorant-binding proteins"/>
    <property type="match status" value="1"/>
</dbReference>
<dbReference type="AlphaFoldDB" id="A0A8S1E0F4"/>
<evidence type="ECO:0000313" key="3">
    <source>
        <dbReference type="Proteomes" id="UP000494165"/>
    </source>
</evidence>